<dbReference type="InterPro" id="IPR000408">
    <property type="entry name" value="Reg_chr_condens"/>
</dbReference>
<protein>
    <recommendedName>
        <fullName evidence="3">Regulator of chromosome condensation (RCC1) repeat protein</fullName>
    </recommendedName>
</protein>
<keyword evidence="2" id="KW-1185">Reference proteome</keyword>
<dbReference type="PANTHER" id="PTHR45982">
    <property type="entry name" value="REGULATOR OF CHROMOSOME CONDENSATION"/>
    <property type="match status" value="1"/>
</dbReference>
<reference evidence="1 2" key="1">
    <citation type="journal article" date="2012" name="Stand. Genomic Sci.">
        <title>Genome sequence of the orange-pigmented seawater bacterium Owenweeksia hongkongensis type strain (UST20020801(T)).</title>
        <authorList>
            <person name="Riedel T."/>
            <person name="Held B."/>
            <person name="Nolan M."/>
            <person name="Lucas S."/>
            <person name="Lapidus A."/>
            <person name="Tice H."/>
            <person name="Del Rio T.G."/>
            <person name="Cheng J.F."/>
            <person name="Han C."/>
            <person name="Tapia R."/>
            <person name="Goodwin L.A."/>
            <person name="Pitluck S."/>
            <person name="Liolios K."/>
            <person name="Mavromatis K."/>
            <person name="Pagani I."/>
            <person name="Ivanova N."/>
            <person name="Mikhailova N."/>
            <person name="Pati A."/>
            <person name="Chen A."/>
            <person name="Palaniappan K."/>
            <person name="Rohde M."/>
            <person name="Tindall B.J."/>
            <person name="Detter J.C."/>
            <person name="Goker M."/>
            <person name="Woyke T."/>
            <person name="Bristow J."/>
            <person name="Eisen J.A."/>
            <person name="Markowitz V."/>
            <person name="Hugenholtz P."/>
            <person name="Klenk H.P."/>
            <person name="Kyrpides N.C."/>
        </authorList>
    </citation>
    <scope>NUCLEOTIDE SEQUENCE</scope>
    <source>
        <strain evidence="2">DSM 17368 / JCM 12287 / NRRL B-23963</strain>
    </source>
</reference>
<name>G8R718_OWEHD</name>
<accession>G8R718</accession>
<dbReference type="eggNOG" id="COG5184">
    <property type="taxonomic scope" value="Bacteria"/>
</dbReference>
<dbReference type="RefSeq" id="WP_014202732.1">
    <property type="nucleotide sequence ID" value="NC_016599.1"/>
</dbReference>
<evidence type="ECO:0008006" key="3">
    <source>
        <dbReference type="Google" id="ProtNLM"/>
    </source>
</evidence>
<evidence type="ECO:0000313" key="1">
    <source>
        <dbReference type="EMBL" id="AEV33383.1"/>
    </source>
</evidence>
<dbReference type="InterPro" id="IPR009091">
    <property type="entry name" value="RCC1/BLIP-II"/>
</dbReference>
<dbReference type="HOGENOM" id="CLU_416676_0_0_10"/>
<dbReference type="SUPFAM" id="SSF50985">
    <property type="entry name" value="RCC1/BLIP-II"/>
    <property type="match status" value="1"/>
</dbReference>
<dbReference type="OrthoDB" id="238206at2"/>
<dbReference type="PROSITE" id="PS00626">
    <property type="entry name" value="RCC1_2"/>
    <property type="match status" value="1"/>
</dbReference>
<dbReference type="STRING" id="926562.Oweho_2413"/>
<evidence type="ECO:0000313" key="2">
    <source>
        <dbReference type="Proteomes" id="UP000005631"/>
    </source>
</evidence>
<dbReference type="Pfam" id="PF13540">
    <property type="entry name" value="RCC1_2"/>
    <property type="match status" value="2"/>
</dbReference>
<organism evidence="1 2">
    <name type="scientific">Owenweeksia hongkongensis (strain DSM 17368 / CIP 108786 / JCM 12287 / NRRL B-23963 / UST20020801)</name>
    <dbReference type="NCBI Taxonomy" id="926562"/>
    <lineage>
        <taxon>Bacteria</taxon>
        <taxon>Pseudomonadati</taxon>
        <taxon>Bacteroidota</taxon>
        <taxon>Flavobacteriia</taxon>
        <taxon>Flavobacteriales</taxon>
        <taxon>Owenweeksiaceae</taxon>
        <taxon>Owenweeksia</taxon>
    </lineage>
</organism>
<dbReference type="GO" id="GO:0005085">
    <property type="term" value="F:guanyl-nucleotide exchange factor activity"/>
    <property type="evidence" value="ECO:0007669"/>
    <property type="project" value="TreeGrafter"/>
</dbReference>
<dbReference type="GO" id="GO:0005737">
    <property type="term" value="C:cytoplasm"/>
    <property type="evidence" value="ECO:0007669"/>
    <property type="project" value="TreeGrafter"/>
</dbReference>
<proteinExistence type="predicted"/>
<dbReference type="PROSITE" id="PS50012">
    <property type="entry name" value="RCC1_3"/>
    <property type="match status" value="3"/>
</dbReference>
<dbReference type="EMBL" id="CP003156">
    <property type="protein sequence ID" value="AEV33383.1"/>
    <property type="molecule type" value="Genomic_DNA"/>
</dbReference>
<dbReference type="AlphaFoldDB" id="G8R718"/>
<dbReference type="InterPro" id="IPR051553">
    <property type="entry name" value="Ran_GTPase-activating"/>
</dbReference>
<sequence length="658" mass="73660">MKKLVIILSIMSQVSIGQDITTVIGWGDNTNGQISVPTSLENVKEVACGGSFSLALLQNGGVIGWGSNASGQIASLNRFYNIDKIAAGFNHSLLLTKSGDLYELGGFGLRDGVIRPDDLNDAVDISAGYGFSLALLKNGEVKGWGLDNFGQASVPKGLGGVVEISAGYNVAAALKQNGEVETWGKISPDWVRSIPEECFPIKKIYAGMECLTILGTNGMLYSNCSEPQSYPLSNRENSIVKIFSSKGGHGFMQRKDGEIVGWGSNEYGQLDLPERGKSAVSIATGSWHSLAIIKLSQDEAFEYYLQLAMEGNQEYWDRILTMYNPKSPTQREYSELLANIRLLRIRSYTILKEQYFDVLNKFWGGQGTFPISEKRVYPCEKNGASLTAIANIVYTAEKKLEPDAVVVAFLKFEQDWAIEMYKQQQQLNKAMREVIFNWAFRPSWMYPNVDANGNIDMSANEIERMLDNNEEVSQKTYEVISGAGEIIATLKDSEELWQTYKSVKGRFLKYLERSSYTLKEAGVLKAQLGLYCDPEEMVRVYDMWFEKEYLNNRTLVRYYPSLLSKYQSEGRNIDAIKLLLDSKTATEEEITNMLVASVNAGRVYAVHLLLSRGANPDLKGKKGISAREELQRDPMGPIQNEIRALFKQYEPYARRGIY</sequence>
<dbReference type="Gene3D" id="2.130.10.30">
    <property type="entry name" value="Regulator of chromosome condensation 1/beta-lactamase-inhibitor protein II"/>
    <property type="match status" value="2"/>
</dbReference>
<dbReference type="KEGG" id="oho:Oweho_2413"/>
<dbReference type="PANTHER" id="PTHR45982:SF1">
    <property type="entry name" value="REGULATOR OF CHROMOSOME CONDENSATION"/>
    <property type="match status" value="1"/>
</dbReference>
<dbReference type="Proteomes" id="UP000005631">
    <property type="component" value="Chromosome"/>
</dbReference>
<dbReference type="PATRIC" id="fig|926562.3.peg.2429"/>
<gene>
    <name evidence="1" type="ordered locus">Oweho_2413</name>
</gene>